<evidence type="ECO:0000256" key="4">
    <source>
        <dbReference type="SAM" id="MobiDB-lite"/>
    </source>
</evidence>
<accession>A0A543NI69</accession>
<feature type="region of interest" description="Disordered" evidence="4">
    <location>
        <begin position="1"/>
        <end position="75"/>
    </location>
</feature>
<organism evidence="9 10">
    <name type="scientific">Haloactinospora alba</name>
    <dbReference type="NCBI Taxonomy" id="405555"/>
    <lineage>
        <taxon>Bacteria</taxon>
        <taxon>Bacillati</taxon>
        <taxon>Actinomycetota</taxon>
        <taxon>Actinomycetes</taxon>
        <taxon>Streptosporangiales</taxon>
        <taxon>Nocardiopsidaceae</taxon>
        <taxon>Haloactinospora</taxon>
    </lineage>
</organism>
<protein>
    <submittedName>
        <fullName evidence="9">Penicillin-binding protein</fullName>
    </submittedName>
</protein>
<keyword evidence="5" id="KW-0812">Transmembrane</keyword>
<dbReference type="Pfam" id="PF05223">
    <property type="entry name" value="MecA_N"/>
    <property type="match status" value="1"/>
</dbReference>
<name>A0A543NI69_9ACTN</name>
<dbReference type="RefSeq" id="WP_246062162.1">
    <property type="nucleotide sequence ID" value="NZ_VFQC01000001.1"/>
</dbReference>
<evidence type="ECO:0000256" key="2">
    <source>
        <dbReference type="ARBA" id="ARBA00007171"/>
    </source>
</evidence>
<dbReference type="PANTHER" id="PTHR30627:SF24">
    <property type="entry name" value="PENICILLIN-BINDING PROTEIN 4B"/>
    <property type="match status" value="1"/>
</dbReference>
<feature type="domain" description="Penicillin-binding protein transpeptidase" evidence="6">
    <location>
        <begin position="348"/>
        <end position="618"/>
    </location>
</feature>
<dbReference type="InterPro" id="IPR001460">
    <property type="entry name" value="PCN-bd_Tpept"/>
</dbReference>
<sequence>MNENHPPGPDGEQPEPAQPPSPSEPREDVFPAEPGEPHEELPGGATGSATSQHPLPTIDPPAPPPDGSGGSPRRSRLPFVLGGVSGAVALALLGAGISWYVVSGPSPDDSARDYLDAWSAQEYGTMAGLSAGTDEDEITEIYGGVADNLGVEQVETELGGVEENDDTATAPFEATLTLANAEAWSYSGELELNRSGDAWEVVAGPSSLHPDLAEGKTLARATEWGERGSILAADGSRLDTEEASGSVRMLTGRVESASEEDLENLGPAYGPGDPVGVGGIQQAYEERLAGTAATSIRVVDAGEEDAAEDAPNVATLEGEDGADVTTSIDPDVQRAAADAITGQSNPTSLVAIRPSSGEILAAANVPGGYNRAFNGTYAPGSSFKIVSYQALLEAGLAADGTMNCPKTANVGGWEFTNAHDDAFGSQSVTEAFATSCNTALVQEVAQRLDADTFTTAAERFGMNADLNVGIPTQKPSYPSPENATMLAAQSIGQGQVSTSPLHMATVPAAVSDGSWRSPVLVTEPEVDDQPEPAQLQHAQELRPMMREVVTNGTADSAGFTGEVYGKTGSAEFGTAEGDEELETHAWFVGYRDDVAFAVVVEGGGGGGSVAAPVARDFLGGI</sequence>
<dbReference type="Pfam" id="PF00905">
    <property type="entry name" value="Transpeptidase"/>
    <property type="match status" value="1"/>
</dbReference>
<dbReference type="Gene3D" id="3.40.710.10">
    <property type="entry name" value="DD-peptidase/beta-lactamase superfamily"/>
    <property type="match status" value="1"/>
</dbReference>
<keyword evidence="3 5" id="KW-0472">Membrane</keyword>
<dbReference type="PANTHER" id="PTHR30627">
    <property type="entry name" value="PEPTIDOGLYCAN D,D-TRANSPEPTIDASE"/>
    <property type="match status" value="1"/>
</dbReference>
<gene>
    <name evidence="9" type="ORF">FHX37_1442</name>
</gene>
<dbReference type="AlphaFoldDB" id="A0A543NI69"/>
<dbReference type="Gene3D" id="3.10.450.100">
    <property type="entry name" value="NTF2-like, domain 1"/>
    <property type="match status" value="1"/>
</dbReference>
<feature type="compositionally biased region" description="Pro residues" evidence="4">
    <location>
        <begin position="57"/>
        <end position="66"/>
    </location>
</feature>
<dbReference type="GO" id="GO:0008658">
    <property type="term" value="F:penicillin binding"/>
    <property type="evidence" value="ECO:0007669"/>
    <property type="project" value="InterPro"/>
</dbReference>
<dbReference type="InterPro" id="IPR005311">
    <property type="entry name" value="PBP_dimer"/>
</dbReference>
<evidence type="ECO:0000259" key="6">
    <source>
        <dbReference type="Pfam" id="PF00905"/>
    </source>
</evidence>
<reference evidence="9 10" key="1">
    <citation type="submission" date="2019-06" db="EMBL/GenBank/DDBJ databases">
        <title>Sequencing the genomes of 1000 actinobacteria strains.</title>
        <authorList>
            <person name="Klenk H.-P."/>
        </authorList>
    </citation>
    <scope>NUCLEOTIDE SEQUENCE [LARGE SCALE GENOMIC DNA]</scope>
    <source>
        <strain evidence="9 10">DSM 45015</strain>
    </source>
</reference>
<feature type="domain" description="NTF2-like N-terminal transpeptidase" evidence="8">
    <location>
        <begin position="106"/>
        <end position="215"/>
    </location>
</feature>
<dbReference type="SUPFAM" id="SSF56601">
    <property type="entry name" value="beta-lactamase/transpeptidase-like"/>
    <property type="match status" value="1"/>
</dbReference>
<evidence type="ECO:0000313" key="9">
    <source>
        <dbReference type="EMBL" id="TQN31535.1"/>
    </source>
</evidence>
<dbReference type="GO" id="GO:0071555">
    <property type="term" value="P:cell wall organization"/>
    <property type="evidence" value="ECO:0007669"/>
    <property type="project" value="TreeGrafter"/>
</dbReference>
<evidence type="ECO:0000259" key="7">
    <source>
        <dbReference type="Pfam" id="PF03717"/>
    </source>
</evidence>
<dbReference type="EMBL" id="VFQC01000001">
    <property type="protein sequence ID" value="TQN31535.1"/>
    <property type="molecule type" value="Genomic_DNA"/>
</dbReference>
<dbReference type="GO" id="GO:0071972">
    <property type="term" value="F:peptidoglycan L,D-transpeptidase activity"/>
    <property type="evidence" value="ECO:0007669"/>
    <property type="project" value="TreeGrafter"/>
</dbReference>
<dbReference type="SUPFAM" id="SSF54427">
    <property type="entry name" value="NTF2-like"/>
    <property type="match status" value="1"/>
</dbReference>
<comment type="caution">
    <text evidence="9">The sequence shown here is derived from an EMBL/GenBank/DDBJ whole genome shotgun (WGS) entry which is preliminary data.</text>
</comment>
<dbReference type="InterPro" id="IPR050515">
    <property type="entry name" value="Beta-lactam/transpept"/>
</dbReference>
<evidence type="ECO:0000256" key="5">
    <source>
        <dbReference type="SAM" id="Phobius"/>
    </source>
</evidence>
<dbReference type="GO" id="GO:0046677">
    <property type="term" value="P:response to antibiotic"/>
    <property type="evidence" value="ECO:0007669"/>
    <property type="project" value="InterPro"/>
</dbReference>
<evidence type="ECO:0000313" key="10">
    <source>
        <dbReference type="Proteomes" id="UP000317422"/>
    </source>
</evidence>
<evidence type="ECO:0000256" key="1">
    <source>
        <dbReference type="ARBA" id="ARBA00004370"/>
    </source>
</evidence>
<keyword evidence="5" id="KW-1133">Transmembrane helix</keyword>
<feature type="domain" description="Penicillin-binding protein dimerisation" evidence="7">
    <location>
        <begin position="246"/>
        <end position="302"/>
    </location>
</feature>
<dbReference type="GO" id="GO:0005886">
    <property type="term" value="C:plasma membrane"/>
    <property type="evidence" value="ECO:0007669"/>
    <property type="project" value="TreeGrafter"/>
</dbReference>
<dbReference type="InterPro" id="IPR012338">
    <property type="entry name" value="Beta-lactam/transpept-like"/>
</dbReference>
<comment type="subcellular location">
    <subcellularLocation>
        <location evidence="1">Membrane</location>
    </subcellularLocation>
</comment>
<proteinExistence type="inferred from homology"/>
<dbReference type="Pfam" id="PF03717">
    <property type="entry name" value="PBP_dimer"/>
    <property type="match status" value="1"/>
</dbReference>
<feature type="transmembrane region" description="Helical" evidence="5">
    <location>
        <begin position="79"/>
        <end position="102"/>
    </location>
</feature>
<dbReference type="InterPro" id="IPR007887">
    <property type="entry name" value="MecA_N"/>
</dbReference>
<feature type="compositionally biased region" description="Basic and acidic residues" evidence="4">
    <location>
        <begin position="24"/>
        <end position="41"/>
    </location>
</feature>
<dbReference type="InterPro" id="IPR032710">
    <property type="entry name" value="NTF2-like_dom_sf"/>
</dbReference>
<evidence type="ECO:0000256" key="3">
    <source>
        <dbReference type="ARBA" id="ARBA00023136"/>
    </source>
</evidence>
<evidence type="ECO:0000259" key="8">
    <source>
        <dbReference type="Pfam" id="PF05223"/>
    </source>
</evidence>
<keyword evidence="10" id="KW-1185">Reference proteome</keyword>
<comment type="similarity">
    <text evidence="2">Belongs to the transpeptidase family.</text>
</comment>
<dbReference type="Proteomes" id="UP000317422">
    <property type="component" value="Unassembled WGS sequence"/>
</dbReference>
<dbReference type="Gene3D" id="3.90.1310.10">
    <property type="entry name" value="Penicillin-binding protein 2a (Domain 2)"/>
    <property type="match status" value="1"/>
</dbReference>